<dbReference type="SMR" id="Q5E8H7"/>
<dbReference type="EMBL" id="CP000020">
    <property type="protein sequence ID" value="AAW84669.1"/>
    <property type="molecule type" value="Genomic_DNA"/>
</dbReference>
<reference evidence="5 6" key="2">
    <citation type="journal article" date="2008" name="BMC Genomics">
        <title>Comparative genomics-based investigation of resequencing targets in Vibrio fischeri: focus on point miscalls and artefactual expansions.</title>
        <authorList>
            <person name="Mandel M.J."/>
            <person name="Stabb E.V."/>
            <person name="Ruby E.G."/>
        </authorList>
    </citation>
    <scope>NUCLEOTIDE SEQUENCE [LARGE SCALE GENOMIC DNA]</scope>
    <source>
        <strain evidence="6">ATCC 700601 / ES114</strain>
    </source>
</reference>
<comment type="similarity">
    <text evidence="1">Belongs to the glycosyltransferase 2 family.</text>
</comment>
<organism evidence="5 6">
    <name type="scientific">Aliivibrio fischeri (strain ATCC 700601 / ES114)</name>
    <name type="common">Vibrio fischeri</name>
    <dbReference type="NCBI Taxonomy" id="312309"/>
    <lineage>
        <taxon>Bacteria</taxon>
        <taxon>Pseudomonadati</taxon>
        <taxon>Pseudomonadota</taxon>
        <taxon>Gammaproteobacteria</taxon>
        <taxon>Vibrionales</taxon>
        <taxon>Vibrionaceae</taxon>
        <taxon>Aliivibrio</taxon>
    </lineage>
</organism>
<dbReference type="STRING" id="312309.VF_0174"/>
<evidence type="ECO:0000313" key="6">
    <source>
        <dbReference type="Proteomes" id="UP000000537"/>
    </source>
</evidence>
<dbReference type="SUPFAM" id="SSF53448">
    <property type="entry name" value="Nucleotide-diphospho-sugar transferases"/>
    <property type="match status" value="1"/>
</dbReference>
<dbReference type="GO" id="GO:0016757">
    <property type="term" value="F:glycosyltransferase activity"/>
    <property type="evidence" value="ECO:0007669"/>
    <property type="project" value="UniProtKB-KW"/>
</dbReference>
<keyword evidence="3 5" id="KW-0808">Transferase</keyword>
<dbReference type="InterPro" id="IPR029044">
    <property type="entry name" value="Nucleotide-diphossugar_trans"/>
</dbReference>
<dbReference type="eggNOG" id="COG1215">
    <property type="taxonomic scope" value="Bacteria"/>
</dbReference>
<dbReference type="Gene3D" id="3.90.550.10">
    <property type="entry name" value="Spore Coat Polysaccharide Biosynthesis Protein SpsA, Chain A"/>
    <property type="match status" value="1"/>
</dbReference>
<name>Q5E8H7_ALIF1</name>
<dbReference type="PANTHER" id="PTHR43685">
    <property type="entry name" value="GLYCOSYLTRANSFERASE"/>
    <property type="match status" value="1"/>
</dbReference>
<evidence type="ECO:0000256" key="1">
    <source>
        <dbReference type="ARBA" id="ARBA00006739"/>
    </source>
</evidence>
<reference evidence="5 6" key="1">
    <citation type="journal article" date="2005" name="Proc. Natl. Acad. Sci. U.S.A.">
        <title>Complete genome sequence of Vibrio fischeri: a symbiotic bacterium with pathogenic congeners.</title>
        <authorList>
            <person name="Ruby E.G."/>
            <person name="Urbanowski M."/>
            <person name="Campbell J."/>
            <person name="Dunn A."/>
            <person name="Faini M."/>
            <person name="Gunsalus R."/>
            <person name="Lostroh P."/>
            <person name="Lupp C."/>
            <person name="McCann J."/>
            <person name="Millikan D."/>
            <person name="Schaefer A."/>
            <person name="Stabb E."/>
            <person name="Stevens A."/>
            <person name="Visick K."/>
            <person name="Whistler C."/>
            <person name="Greenberg E.P."/>
        </authorList>
    </citation>
    <scope>NUCLEOTIDE SEQUENCE [LARGE SCALE GENOMIC DNA]</scope>
    <source>
        <strain evidence="6">ATCC 700601 / ES114</strain>
    </source>
</reference>
<evidence type="ECO:0000256" key="2">
    <source>
        <dbReference type="ARBA" id="ARBA00022676"/>
    </source>
</evidence>
<keyword evidence="2 5" id="KW-0328">Glycosyltransferase</keyword>
<dbReference type="EnsemblBacteria" id="AAW84669">
    <property type="protein sequence ID" value="AAW84669"/>
    <property type="gene ID" value="VF_0174"/>
</dbReference>
<evidence type="ECO:0000259" key="4">
    <source>
        <dbReference type="Pfam" id="PF00535"/>
    </source>
</evidence>
<dbReference type="AlphaFoldDB" id="Q5E8H7"/>
<dbReference type="PATRIC" id="fig|312309.11.peg.172"/>
<keyword evidence="6" id="KW-1185">Reference proteome</keyword>
<dbReference type="Pfam" id="PF00535">
    <property type="entry name" value="Glycos_transf_2"/>
    <property type="match status" value="1"/>
</dbReference>
<sequence length="330" mass="38393">MNSYPLISVIMSVYKEEREWLVSSIQSILDQTVSDFEFIIILDFPNSELLKTLKDFEKKDSRIIIYQNEKNVGLVESLNTALSFSRGKYIARMDADDISHKNRFEKQLKYITLNNLDLVGGNVNIFHSNKGIYNTTDKVQSDYFLCKLLKIGTIGIVHPTFFSKRNVYDTIGGYYHAECAEDLELLMRANLNGFKIGNIPDVILDCRYSEKSITKENAYFMFCTVKYLKSLYRSSLKSGDYKFNSNYIELYLYDENNKLAFSEKQNLMSEARHSFNEKKYISFLINLIKSILISRTVFFSIKVNVMSFLFRKVEVKIPKVLLACIKIKLQ</sequence>
<dbReference type="InterPro" id="IPR050834">
    <property type="entry name" value="Glycosyltransf_2"/>
</dbReference>
<evidence type="ECO:0000313" key="5">
    <source>
        <dbReference type="EMBL" id="AAW84669.1"/>
    </source>
</evidence>
<evidence type="ECO:0000256" key="3">
    <source>
        <dbReference type="ARBA" id="ARBA00022679"/>
    </source>
</evidence>
<dbReference type="HOGENOM" id="CLU_025996_0_4_6"/>
<gene>
    <name evidence="5" type="ordered locus">VF_0174</name>
</gene>
<dbReference type="EC" id="2.4.1.-" evidence="5"/>
<feature type="domain" description="Glycosyltransferase 2-like" evidence="4">
    <location>
        <begin position="8"/>
        <end position="168"/>
    </location>
</feature>
<accession>Q5E8H7</accession>
<dbReference type="Proteomes" id="UP000000537">
    <property type="component" value="Chromosome I"/>
</dbReference>
<protein>
    <submittedName>
        <fullName evidence="5">Beta-D-GlcNAc beta-1,3-galactosyltransferase</fullName>
        <ecNumber evidence="5">2.4.1.-</ecNumber>
    </submittedName>
</protein>
<proteinExistence type="inferred from homology"/>
<dbReference type="PANTHER" id="PTHR43685:SF5">
    <property type="entry name" value="GLYCOSYLTRANSFERASE EPSE-RELATED"/>
    <property type="match status" value="1"/>
</dbReference>
<dbReference type="KEGG" id="vfi:VF_0174"/>
<dbReference type="RefSeq" id="WP_011261031.1">
    <property type="nucleotide sequence ID" value="NC_006840.2"/>
</dbReference>
<dbReference type="InterPro" id="IPR001173">
    <property type="entry name" value="Glyco_trans_2-like"/>
</dbReference>
<dbReference type="GeneID" id="54162799"/>
<dbReference type="OrthoDB" id="9802649at2"/>
<dbReference type="CAZy" id="GT2">
    <property type="family name" value="Glycosyltransferase Family 2"/>
</dbReference>